<evidence type="ECO:0000259" key="12">
    <source>
        <dbReference type="Pfam" id="PF02714"/>
    </source>
</evidence>
<evidence type="ECO:0000313" key="15">
    <source>
        <dbReference type="EMBL" id="GMJ02547.1"/>
    </source>
</evidence>
<dbReference type="InterPro" id="IPR045122">
    <property type="entry name" value="Csc1-like"/>
</dbReference>
<evidence type="ECO:0000259" key="13">
    <source>
        <dbReference type="Pfam" id="PF13967"/>
    </source>
</evidence>
<name>A0A9W7MJ58_HIBTR</name>
<evidence type="ECO:0000256" key="11">
    <source>
        <dbReference type="SAM" id="Phobius"/>
    </source>
</evidence>
<sequence>MDIGALLTSAGINVAICVVLLSLYSILRKQPSNVSVYFMRRLISEQIKPDHFGIERLVPSASWIVRAWQATNEDILAAGGVDALVFLRIVVFSIRIFIIAAMICVFLVLPVNYYGQEMEHKKIHAESLEVFTIGNVKEGSKWFWTHCLALYVISSSACVLLYFEYKSITKMRLAHITGSPVNPSHFTVLVRGIPWSRDHSYSKTVENFFSTYYPASYVSHQMVYRASRVDKLMKDAEKMYRVLKSIESQRKDSYMPCCLCGGTTHSFKALNIEAESVKSKTSGDGLQPSQREKLEKERPAAFVFFRTRYDAVVAAQVLLSSNPMLWVTQLAPEPNDVYWSNLSIPYKQVWLRKIATLLGAIVFMFVFLLPVTFVQGLTQLDQLRQTFPFLRGLLKHKFMNQLVTGYLPSVILMLFMYAVPPTMMLFSTIEGVVSRSERKRSACIKVLYFTIWNVFFVNVLSGSIIRQLNVFSSVRDIPTQLAKAVPTQATFFTTYVLTSGWASLSCEVIQLFPFFCNWFKRFILRKQEEPCSSTALTFPHHTEIPRLLLFGLLGFTCSIMAPLILPFLLVYFFLAFLVYRNQILNVYVPKYESGGLFWPIVHNTTIFSLVLTQVIALGVFGIKRSPVASGFTIPLIFLTLLFNEYCRQRFSPVFKRSPAQVLKEKDRQDENLGRAEEIYKLLQTAYCQFPLLSPDLTISQGPSTSQELSMPGNSGQNKDHESSKDPESPNPGNQLVKLNEK</sequence>
<feature type="transmembrane region" description="Helical" evidence="11">
    <location>
        <begin position="547"/>
        <end position="579"/>
    </location>
</feature>
<evidence type="ECO:0008006" key="17">
    <source>
        <dbReference type="Google" id="ProtNLM"/>
    </source>
</evidence>
<evidence type="ECO:0000313" key="16">
    <source>
        <dbReference type="Proteomes" id="UP001165190"/>
    </source>
</evidence>
<evidence type="ECO:0000256" key="2">
    <source>
        <dbReference type="ARBA" id="ARBA00007779"/>
    </source>
</evidence>
<proteinExistence type="inferred from homology"/>
<comment type="similarity">
    <text evidence="2">Belongs to the CSC1 (TC 1.A.17) family.</text>
</comment>
<dbReference type="Pfam" id="PF14703">
    <property type="entry name" value="PHM7_cyt"/>
    <property type="match status" value="1"/>
</dbReference>
<comment type="subcellular location">
    <subcellularLocation>
        <location evidence="1">Membrane</location>
        <topology evidence="1">Multi-pass membrane protein</topology>
    </subcellularLocation>
</comment>
<evidence type="ECO:0000256" key="10">
    <source>
        <dbReference type="SAM" id="MobiDB-lite"/>
    </source>
</evidence>
<feature type="transmembrane region" description="Helical" evidence="11">
    <location>
        <begin position="628"/>
        <end position="646"/>
    </location>
</feature>
<dbReference type="OrthoDB" id="1689567at2759"/>
<evidence type="ECO:0000256" key="1">
    <source>
        <dbReference type="ARBA" id="ARBA00004141"/>
    </source>
</evidence>
<dbReference type="AlphaFoldDB" id="A0A9W7MJ58"/>
<feature type="compositionally biased region" description="Polar residues" evidence="10">
    <location>
        <begin position="700"/>
        <end position="716"/>
    </location>
</feature>
<feature type="transmembrane region" description="Helical" evidence="11">
    <location>
        <begin position="600"/>
        <end position="622"/>
    </location>
</feature>
<keyword evidence="4 11" id="KW-0812">Transmembrane</keyword>
<reference evidence="15" key="1">
    <citation type="submission" date="2023-05" db="EMBL/GenBank/DDBJ databases">
        <title>Genome and transcriptome analyses reveal genes involved in the formation of fine ridges on petal epidermal cells in Hibiscus trionum.</title>
        <authorList>
            <person name="Koshimizu S."/>
            <person name="Masuda S."/>
            <person name="Ishii T."/>
            <person name="Shirasu K."/>
            <person name="Hoshino A."/>
            <person name="Arita M."/>
        </authorList>
    </citation>
    <scope>NUCLEOTIDE SEQUENCE</scope>
    <source>
        <strain evidence="15">Hamamatsu line</strain>
    </source>
</reference>
<feature type="transmembrane region" description="Helical" evidence="11">
    <location>
        <begin position="354"/>
        <end position="378"/>
    </location>
</feature>
<dbReference type="InterPro" id="IPR003864">
    <property type="entry name" value="CSC1/OSCA1-like_7TM"/>
</dbReference>
<evidence type="ECO:0000256" key="5">
    <source>
        <dbReference type="ARBA" id="ARBA00022837"/>
    </source>
</evidence>
<dbReference type="InterPro" id="IPR032880">
    <property type="entry name" value="CSC1/OSCA1-like_N"/>
</dbReference>
<feature type="region of interest" description="Disordered" evidence="10">
    <location>
        <begin position="700"/>
        <end position="741"/>
    </location>
</feature>
<keyword evidence="8 11" id="KW-0472">Membrane</keyword>
<evidence type="ECO:0000256" key="6">
    <source>
        <dbReference type="ARBA" id="ARBA00022989"/>
    </source>
</evidence>
<evidence type="ECO:0000259" key="14">
    <source>
        <dbReference type="Pfam" id="PF14703"/>
    </source>
</evidence>
<dbReference type="Proteomes" id="UP001165190">
    <property type="component" value="Unassembled WGS sequence"/>
</dbReference>
<dbReference type="GO" id="GO:0005227">
    <property type="term" value="F:calcium-activated cation channel activity"/>
    <property type="evidence" value="ECO:0007669"/>
    <property type="project" value="InterPro"/>
</dbReference>
<evidence type="ECO:0000256" key="3">
    <source>
        <dbReference type="ARBA" id="ARBA00022448"/>
    </source>
</evidence>
<keyword evidence="6 11" id="KW-1133">Transmembrane helix</keyword>
<feature type="domain" description="CSC1/OSCA1-like N-terminal transmembrane" evidence="13">
    <location>
        <begin position="5"/>
        <end position="164"/>
    </location>
</feature>
<dbReference type="Pfam" id="PF13967">
    <property type="entry name" value="RSN1_TM"/>
    <property type="match status" value="1"/>
</dbReference>
<evidence type="ECO:0000256" key="4">
    <source>
        <dbReference type="ARBA" id="ARBA00022692"/>
    </source>
</evidence>
<dbReference type="PANTHER" id="PTHR13018:SF117">
    <property type="entry name" value="CSC1-LIKE PROTEIN RXW8"/>
    <property type="match status" value="1"/>
</dbReference>
<evidence type="ECO:0000256" key="8">
    <source>
        <dbReference type="ARBA" id="ARBA00023136"/>
    </source>
</evidence>
<keyword evidence="7" id="KW-0406">Ion transport</keyword>
<feature type="transmembrane region" description="Helical" evidence="11">
    <location>
        <begin position="446"/>
        <end position="465"/>
    </location>
</feature>
<feature type="domain" description="CSC1/OSCA1-like 7TM region" evidence="12">
    <location>
        <begin position="352"/>
        <end position="620"/>
    </location>
</feature>
<dbReference type="PANTHER" id="PTHR13018">
    <property type="entry name" value="PROBABLE MEMBRANE PROTEIN DUF221-RELATED"/>
    <property type="match status" value="1"/>
</dbReference>
<evidence type="ECO:0000256" key="9">
    <source>
        <dbReference type="ARBA" id="ARBA00023303"/>
    </source>
</evidence>
<keyword evidence="16" id="KW-1185">Reference proteome</keyword>
<feature type="transmembrane region" description="Helical" evidence="11">
    <location>
        <begin position="85"/>
        <end position="109"/>
    </location>
</feature>
<feature type="transmembrane region" description="Helical" evidence="11">
    <location>
        <begin position="6"/>
        <end position="27"/>
    </location>
</feature>
<organism evidence="15 16">
    <name type="scientific">Hibiscus trionum</name>
    <name type="common">Flower of an hour</name>
    <dbReference type="NCBI Taxonomy" id="183268"/>
    <lineage>
        <taxon>Eukaryota</taxon>
        <taxon>Viridiplantae</taxon>
        <taxon>Streptophyta</taxon>
        <taxon>Embryophyta</taxon>
        <taxon>Tracheophyta</taxon>
        <taxon>Spermatophyta</taxon>
        <taxon>Magnoliopsida</taxon>
        <taxon>eudicotyledons</taxon>
        <taxon>Gunneridae</taxon>
        <taxon>Pentapetalae</taxon>
        <taxon>rosids</taxon>
        <taxon>malvids</taxon>
        <taxon>Malvales</taxon>
        <taxon>Malvaceae</taxon>
        <taxon>Malvoideae</taxon>
        <taxon>Hibiscus</taxon>
    </lineage>
</organism>
<feature type="compositionally biased region" description="Basic and acidic residues" evidence="10">
    <location>
        <begin position="717"/>
        <end position="727"/>
    </location>
</feature>
<gene>
    <name evidence="15" type="ORF">HRI_003923800</name>
</gene>
<keyword evidence="3" id="KW-0813">Transport</keyword>
<keyword evidence="5" id="KW-0106">Calcium</keyword>
<protein>
    <recommendedName>
        <fullName evidence="17">CSC1-like protein RXW8</fullName>
    </recommendedName>
</protein>
<dbReference type="Pfam" id="PF02714">
    <property type="entry name" value="RSN1_7TM"/>
    <property type="match status" value="1"/>
</dbReference>
<keyword evidence="9" id="KW-0407">Ion channel</keyword>
<feature type="transmembrane region" description="Helical" evidence="11">
    <location>
        <begin position="142"/>
        <end position="163"/>
    </location>
</feature>
<dbReference type="InterPro" id="IPR027815">
    <property type="entry name" value="CSC1/OSCA1-like_cyt"/>
</dbReference>
<accession>A0A9W7MJ58</accession>
<dbReference type="GO" id="GO:0005886">
    <property type="term" value="C:plasma membrane"/>
    <property type="evidence" value="ECO:0007669"/>
    <property type="project" value="TreeGrafter"/>
</dbReference>
<comment type="caution">
    <text evidence="15">The sequence shown here is derived from an EMBL/GenBank/DDBJ whole genome shotgun (WGS) entry which is preliminary data.</text>
</comment>
<feature type="domain" description="CSC1/OSCA1-like cytosolic" evidence="14">
    <location>
        <begin position="185"/>
        <end position="341"/>
    </location>
</feature>
<dbReference type="EMBL" id="BSYR01000036">
    <property type="protein sequence ID" value="GMJ02547.1"/>
    <property type="molecule type" value="Genomic_DNA"/>
</dbReference>
<evidence type="ECO:0000256" key="7">
    <source>
        <dbReference type="ARBA" id="ARBA00023065"/>
    </source>
</evidence>